<gene>
    <name evidence="3" type="ORF">MCOR_39576</name>
</gene>
<dbReference type="EMBL" id="CACVKT020007144">
    <property type="protein sequence ID" value="CAC5405941.1"/>
    <property type="molecule type" value="Genomic_DNA"/>
</dbReference>
<dbReference type="InterPro" id="IPR011333">
    <property type="entry name" value="SKP1/BTB/POZ_sf"/>
</dbReference>
<reference evidence="3 4" key="1">
    <citation type="submission" date="2020-06" db="EMBL/GenBank/DDBJ databases">
        <authorList>
            <person name="Li R."/>
            <person name="Bekaert M."/>
        </authorList>
    </citation>
    <scope>NUCLEOTIDE SEQUENCE [LARGE SCALE GENOMIC DNA]</scope>
    <source>
        <strain evidence="4">wild</strain>
    </source>
</reference>
<dbReference type="PROSITE" id="PS50097">
    <property type="entry name" value="BTB"/>
    <property type="match status" value="1"/>
</dbReference>
<dbReference type="Pfam" id="PF00651">
    <property type="entry name" value="BTB"/>
    <property type="match status" value="1"/>
</dbReference>
<name>A0A6J8DE84_MYTCO</name>
<dbReference type="CDD" id="cd18186">
    <property type="entry name" value="BTB_POZ_ZBTB_KLHL-like"/>
    <property type="match status" value="1"/>
</dbReference>
<dbReference type="Proteomes" id="UP000507470">
    <property type="component" value="Unassembled WGS sequence"/>
</dbReference>
<feature type="region of interest" description="Disordered" evidence="1">
    <location>
        <begin position="448"/>
        <end position="477"/>
    </location>
</feature>
<protein>
    <recommendedName>
        <fullName evidence="2">BTB domain-containing protein</fullName>
    </recommendedName>
</protein>
<feature type="region of interest" description="Disordered" evidence="1">
    <location>
        <begin position="394"/>
        <end position="414"/>
    </location>
</feature>
<dbReference type="InterPro" id="IPR009057">
    <property type="entry name" value="Homeodomain-like_sf"/>
</dbReference>
<evidence type="ECO:0000256" key="1">
    <source>
        <dbReference type="SAM" id="MobiDB-lite"/>
    </source>
</evidence>
<organism evidence="3 4">
    <name type="scientific">Mytilus coruscus</name>
    <name type="common">Sea mussel</name>
    <dbReference type="NCBI Taxonomy" id="42192"/>
    <lineage>
        <taxon>Eukaryota</taxon>
        <taxon>Metazoa</taxon>
        <taxon>Spiralia</taxon>
        <taxon>Lophotrochozoa</taxon>
        <taxon>Mollusca</taxon>
        <taxon>Bivalvia</taxon>
        <taxon>Autobranchia</taxon>
        <taxon>Pteriomorphia</taxon>
        <taxon>Mytilida</taxon>
        <taxon>Mytiloidea</taxon>
        <taxon>Mytilidae</taxon>
        <taxon>Mytilinae</taxon>
        <taxon>Mytilus</taxon>
    </lineage>
</organism>
<dbReference type="OrthoDB" id="10043687at2759"/>
<dbReference type="Pfam" id="PF03184">
    <property type="entry name" value="DDE_1"/>
    <property type="match status" value="1"/>
</dbReference>
<accession>A0A6J8DE84</accession>
<dbReference type="GO" id="GO:0003676">
    <property type="term" value="F:nucleic acid binding"/>
    <property type="evidence" value="ECO:0007669"/>
    <property type="project" value="InterPro"/>
</dbReference>
<dbReference type="SUPFAM" id="SSF54695">
    <property type="entry name" value="POZ domain"/>
    <property type="match status" value="1"/>
</dbReference>
<evidence type="ECO:0000259" key="2">
    <source>
        <dbReference type="PROSITE" id="PS50097"/>
    </source>
</evidence>
<dbReference type="InterPro" id="IPR000210">
    <property type="entry name" value="BTB/POZ_dom"/>
</dbReference>
<dbReference type="InterPro" id="IPR004875">
    <property type="entry name" value="DDE_SF_endonuclease_dom"/>
</dbReference>
<dbReference type="AlphaFoldDB" id="A0A6J8DE84"/>
<dbReference type="SUPFAM" id="SSF46689">
    <property type="entry name" value="Homeodomain-like"/>
    <property type="match status" value="1"/>
</dbReference>
<feature type="domain" description="BTB" evidence="2">
    <location>
        <begin position="104"/>
        <end position="172"/>
    </location>
</feature>
<evidence type="ECO:0000313" key="4">
    <source>
        <dbReference type="Proteomes" id="UP000507470"/>
    </source>
</evidence>
<dbReference type="InterPro" id="IPR036397">
    <property type="entry name" value="RNaseH_sf"/>
</dbReference>
<dbReference type="SMART" id="SM00225">
    <property type="entry name" value="BTB"/>
    <property type="match status" value="1"/>
</dbReference>
<dbReference type="Gene3D" id="1.10.10.60">
    <property type="entry name" value="Homeodomain-like"/>
    <property type="match status" value="1"/>
</dbReference>
<dbReference type="Gene3D" id="3.30.710.10">
    <property type="entry name" value="Potassium Channel Kv1.1, Chain A"/>
    <property type="match status" value="1"/>
</dbReference>
<feature type="compositionally biased region" description="Basic and acidic residues" evidence="1">
    <location>
        <begin position="450"/>
        <end position="474"/>
    </location>
</feature>
<keyword evidence="4" id="KW-1185">Reference proteome</keyword>
<proteinExistence type="predicted"/>
<dbReference type="Gene3D" id="3.30.420.10">
    <property type="entry name" value="Ribonuclease H-like superfamily/Ribonuclease H"/>
    <property type="match status" value="1"/>
</dbReference>
<sequence>MNEINLEFTLKINSDQRGVRTGIDGKQLNGLERKEIEAKRQELARSVCVKHIDPSLLWILHGKHKSAWFKQVAVSIMDYTITIPEYCRDLSKHMYQLQQTGVLCDAWLVCKDGVVFVHKLVLMACGSAYLQQQLSTDNSTSTQCQVFLKDYSLKTIYDFVQALYTGSFTLNHDRAVDILKLCTFLDVTVFTSTVQGVVDNDPNLKQEVEKGRKSNSKNCVFYEVEIAKDSFSAPVKVPVKVQKSNIIMERIVDSSFKSQDQISQSSVETPKRNGILIIKSDTAEHTKRKNNTNADGCIPKKQARVSKQTLNVVQTSPNIFPLQTKLEKEPSKSVPKSPCCTMQSDHTYEANNTKELLNIAKSLSTSDDPACIELSDIDEDLLTNSDGTISELDKSKTLSTNTDMGKSGKDGEHQEQCQLCQKISEDSGEKKDGQYICRGCVSLFTGEDTQTDREKKKQEPKGKKEKKDLFDTPKSKRKNKQYHYQALLDAYYAVKDGGIPVRTACRLYGVPRETLRDRINGKRSIDCVTTGRGTIFTKEEETKLATEVKRMAKCGYYYTCKEITDIATDYCVLMEKRTSDQHLTLKWYRGFFTRWPDLQMLYTKRPRKSDVLSDAAESKKRFFTEFGDLLDKHDFTFKPHFVFSLHVSVIKTKESQSVGVIGCGSASGIAIPPYFIFQEQETRDNAVNSMNNIPTVVSENGYTSFVFVDYMKNHFIKFLPERKNESVLLILDGFKSHLCVELIGFTKDNNILTQFIPANCDRSLSPIEHCCSAQLQDCYDEICLRKIHSNEPIYFCDVACEAYNEAFSEEILGEAFVKSGLCSIENNSTV</sequence>
<evidence type="ECO:0000313" key="3">
    <source>
        <dbReference type="EMBL" id="CAC5405941.1"/>
    </source>
</evidence>